<dbReference type="SMART" id="SM00473">
    <property type="entry name" value="PAN_AP"/>
    <property type="match status" value="1"/>
</dbReference>
<dbReference type="PROSITE" id="PS00108">
    <property type="entry name" value="PROTEIN_KINASE_ST"/>
    <property type="match status" value="1"/>
</dbReference>
<dbReference type="CDD" id="cd01098">
    <property type="entry name" value="PAN_AP_plant"/>
    <property type="match status" value="1"/>
</dbReference>
<dbReference type="EC" id="2.7.11.1" evidence="15"/>
<evidence type="ECO:0000256" key="4">
    <source>
        <dbReference type="ARBA" id="ARBA00022692"/>
    </source>
</evidence>
<evidence type="ECO:0000256" key="3">
    <source>
        <dbReference type="ARBA" id="ARBA00022679"/>
    </source>
</evidence>
<dbReference type="Pfam" id="PF08276">
    <property type="entry name" value="PAN_2"/>
    <property type="match status" value="1"/>
</dbReference>
<dbReference type="Proteomes" id="UP001190926">
    <property type="component" value="Unassembled WGS sequence"/>
</dbReference>
<evidence type="ECO:0000256" key="16">
    <source>
        <dbReference type="PROSITE-ProRule" id="PRU00076"/>
    </source>
</evidence>
<dbReference type="AlphaFoldDB" id="A0AAD4P630"/>
<comment type="subcellular location">
    <subcellularLocation>
        <location evidence="1">Membrane</location>
        <topology evidence="1">Single-pass type I membrane protein</topology>
    </subcellularLocation>
</comment>
<dbReference type="InterPro" id="IPR003609">
    <property type="entry name" value="Pan_app"/>
</dbReference>
<dbReference type="InterPro" id="IPR000858">
    <property type="entry name" value="S_locus_glycoprot_dom"/>
</dbReference>
<evidence type="ECO:0000256" key="5">
    <source>
        <dbReference type="ARBA" id="ARBA00022729"/>
    </source>
</evidence>
<gene>
    <name evidence="23" type="ORF">C2S53_015291</name>
</gene>
<evidence type="ECO:0000259" key="19">
    <source>
        <dbReference type="PROSITE" id="PS50011"/>
    </source>
</evidence>
<dbReference type="PANTHER" id="PTHR32444:SF244">
    <property type="entry name" value="RECEPTOR-LIKE SERINE_THREONINE-PROTEIN KINASE"/>
    <property type="match status" value="1"/>
</dbReference>
<dbReference type="PROSITE" id="PS50011">
    <property type="entry name" value="PROTEIN_KINASE_DOM"/>
    <property type="match status" value="1"/>
</dbReference>
<evidence type="ECO:0000256" key="1">
    <source>
        <dbReference type="ARBA" id="ARBA00004479"/>
    </source>
</evidence>
<evidence type="ECO:0000256" key="2">
    <source>
        <dbReference type="ARBA" id="ARBA00022527"/>
    </source>
</evidence>
<protein>
    <recommendedName>
        <fullName evidence="15">Receptor-like serine/threonine-protein kinase</fullName>
        <ecNumber evidence="15">2.7.11.1</ecNumber>
    </recommendedName>
</protein>
<evidence type="ECO:0000313" key="24">
    <source>
        <dbReference type="Proteomes" id="UP001190926"/>
    </source>
</evidence>
<dbReference type="InterPro" id="IPR000742">
    <property type="entry name" value="EGF"/>
</dbReference>
<dbReference type="Pfam" id="PF11883">
    <property type="entry name" value="DUF3403"/>
    <property type="match status" value="1"/>
</dbReference>
<dbReference type="InterPro" id="IPR036426">
    <property type="entry name" value="Bulb-type_lectin_dom_sf"/>
</dbReference>
<dbReference type="Gene3D" id="3.30.200.20">
    <property type="entry name" value="Phosphorylase Kinase, domain 1"/>
    <property type="match status" value="1"/>
</dbReference>
<dbReference type="Gene3D" id="2.90.10.10">
    <property type="entry name" value="Bulb-type lectin domain"/>
    <property type="match status" value="1"/>
</dbReference>
<dbReference type="InterPro" id="IPR011009">
    <property type="entry name" value="Kinase-like_dom_sf"/>
</dbReference>
<proteinExistence type="inferred from homology"/>
<keyword evidence="11" id="KW-1015">Disulfide bond</keyword>
<comment type="caution">
    <text evidence="16">Lacks conserved residue(s) required for the propagation of feature annotation.</text>
</comment>
<dbReference type="GO" id="GO:0048544">
    <property type="term" value="P:recognition of pollen"/>
    <property type="evidence" value="ECO:0007669"/>
    <property type="project" value="InterPro"/>
</dbReference>
<dbReference type="PANTHER" id="PTHR32444">
    <property type="entry name" value="BULB-TYPE LECTIN DOMAIN-CONTAINING PROTEIN"/>
    <property type="match status" value="1"/>
</dbReference>
<feature type="domain" description="Apple" evidence="22">
    <location>
        <begin position="337"/>
        <end position="418"/>
    </location>
</feature>
<dbReference type="Pfam" id="PF00954">
    <property type="entry name" value="S_locus_glycop"/>
    <property type="match status" value="1"/>
</dbReference>
<dbReference type="PIRSF" id="PIRSF000641">
    <property type="entry name" value="SRK"/>
    <property type="match status" value="1"/>
</dbReference>
<dbReference type="GO" id="GO:0005524">
    <property type="term" value="F:ATP binding"/>
    <property type="evidence" value="ECO:0007669"/>
    <property type="project" value="UniProtKB-KW"/>
</dbReference>
<dbReference type="InterPro" id="IPR008271">
    <property type="entry name" value="Ser/Thr_kinase_AS"/>
</dbReference>
<feature type="domain" description="Bulb-type lectin" evidence="21">
    <location>
        <begin position="21"/>
        <end position="142"/>
    </location>
</feature>
<evidence type="ECO:0000256" key="17">
    <source>
        <dbReference type="SAM" id="Phobius"/>
    </source>
</evidence>
<dbReference type="SMART" id="SM00220">
    <property type="entry name" value="S_TKc"/>
    <property type="match status" value="1"/>
</dbReference>
<comment type="catalytic activity">
    <reaction evidence="14 15">
        <text>L-seryl-[protein] + ATP = O-phospho-L-seryl-[protein] + ADP + H(+)</text>
        <dbReference type="Rhea" id="RHEA:17989"/>
        <dbReference type="Rhea" id="RHEA-COMP:9863"/>
        <dbReference type="Rhea" id="RHEA-COMP:11604"/>
        <dbReference type="ChEBI" id="CHEBI:15378"/>
        <dbReference type="ChEBI" id="CHEBI:29999"/>
        <dbReference type="ChEBI" id="CHEBI:30616"/>
        <dbReference type="ChEBI" id="CHEBI:83421"/>
        <dbReference type="ChEBI" id="CHEBI:456216"/>
        <dbReference type="EC" id="2.7.11.1"/>
    </reaction>
</comment>
<dbReference type="FunFam" id="1.10.510.10:FF:000060">
    <property type="entry name" value="G-type lectin S-receptor-like serine/threonine-protein kinase"/>
    <property type="match status" value="1"/>
</dbReference>
<keyword evidence="5 18" id="KW-0732">Signal</keyword>
<keyword evidence="8 15" id="KW-0067">ATP-binding</keyword>
<evidence type="ECO:0000256" key="14">
    <source>
        <dbReference type="ARBA" id="ARBA00048679"/>
    </source>
</evidence>
<keyword evidence="2 15" id="KW-0723">Serine/threonine-protein kinase</keyword>
<dbReference type="SUPFAM" id="SSF51110">
    <property type="entry name" value="alpha-D-mannose-specific plant lectins"/>
    <property type="match status" value="1"/>
</dbReference>
<keyword evidence="7 15" id="KW-0418">Kinase</keyword>
<dbReference type="CDD" id="cd00028">
    <property type="entry name" value="B_lectin"/>
    <property type="match status" value="1"/>
</dbReference>
<comment type="catalytic activity">
    <reaction evidence="13 15">
        <text>L-threonyl-[protein] + ATP = O-phospho-L-threonyl-[protein] + ADP + H(+)</text>
        <dbReference type="Rhea" id="RHEA:46608"/>
        <dbReference type="Rhea" id="RHEA-COMP:11060"/>
        <dbReference type="Rhea" id="RHEA-COMP:11605"/>
        <dbReference type="ChEBI" id="CHEBI:15378"/>
        <dbReference type="ChEBI" id="CHEBI:30013"/>
        <dbReference type="ChEBI" id="CHEBI:30616"/>
        <dbReference type="ChEBI" id="CHEBI:61977"/>
        <dbReference type="ChEBI" id="CHEBI:456216"/>
        <dbReference type="EC" id="2.7.11.1"/>
    </reaction>
</comment>
<reference evidence="23 24" key="1">
    <citation type="journal article" date="2021" name="Nat. Commun.">
        <title>Incipient diploidization of the medicinal plant Perilla within 10,000 years.</title>
        <authorList>
            <person name="Zhang Y."/>
            <person name="Shen Q."/>
            <person name="Leng L."/>
            <person name="Zhang D."/>
            <person name="Chen S."/>
            <person name="Shi Y."/>
            <person name="Ning Z."/>
            <person name="Chen S."/>
        </authorList>
    </citation>
    <scope>NUCLEOTIDE SEQUENCE [LARGE SCALE GENOMIC DNA]</scope>
    <source>
        <strain evidence="24">cv. PC099</strain>
    </source>
</reference>
<feature type="domain" description="EGF-like" evidence="20">
    <location>
        <begin position="282"/>
        <end position="318"/>
    </location>
</feature>
<evidence type="ECO:0000256" key="15">
    <source>
        <dbReference type="PIRNR" id="PIRNR000641"/>
    </source>
</evidence>
<dbReference type="CDD" id="cd14066">
    <property type="entry name" value="STKc_IRAK"/>
    <property type="match status" value="1"/>
</dbReference>
<evidence type="ECO:0000259" key="21">
    <source>
        <dbReference type="PROSITE" id="PS50927"/>
    </source>
</evidence>
<evidence type="ECO:0000256" key="12">
    <source>
        <dbReference type="ARBA" id="ARBA00023180"/>
    </source>
</evidence>
<comment type="similarity">
    <text evidence="15">Belongs to the protein kinase superfamily. Ser/Thr protein kinase family.</text>
</comment>
<keyword evidence="6 15" id="KW-0547">Nucleotide-binding</keyword>
<dbReference type="InterPro" id="IPR001245">
    <property type="entry name" value="Ser-Thr/Tyr_kinase_cat_dom"/>
</dbReference>
<accession>A0AAD4P630</accession>
<comment type="caution">
    <text evidence="23">The sequence shown here is derived from an EMBL/GenBank/DDBJ whole genome shotgun (WGS) entry which is preliminary data.</text>
</comment>
<keyword evidence="24" id="KW-1185">Reference proteome</keyword>
<dbReference type="PROSITE" id="PS50026">
    <property type="entry name" value="EGF_3"/>
    <property type="match status" value="1"/>
</dbReference>
<name>A0AAD4P630_PERFH</name>
<dbReference type="InterPro" id="IPR000719">
    <property type="entry name" value="Prot_kinase_dom"/>
</dbReference>
<keyword evidence="12" id="KW-0325">Glycoprotein</keyword>
<dbReference type="PROSITE" id="PS50948">
    <property type="entry name" value="PAN"/>
    <property type="match status" value="1"/>
</dbReference>
<organism evidence="23 24">
    <name type="scientific">Perilla frutescens var. hirtella</name>
    <name type="common">Perilla citriodora</name>
    <name type="synonym">Perilla setoyensis</name>
    <dbReference type="NCBI Taxonomy" id="608512"/>
    <lineage>
        <taxon>Eukaryota</taxon>
        <taxon>Viridiplantae</taxon>
        <taxon>Streptophyta</taxon>
        <taxon>Embryophyta</taxon>
        <taxon>Tracheophyta</taxon>
        <taxon>Spermatophyta</taxon>
        <taxon>Magnoliopsida</taxon>
        <taxon>eudicotyledons</taxon>
        <taxon>Gunneridae</taxon>
        <taxon>Pentapetalae</taxon>
        <taxon>asterids</taxon>
        <taxon>lamiids</taxon>
        <taxon>Lamiales</taxon>
        <taxon>Lamiaceae</taxon>
        <taxon>Nepetoideae</taxon>
        <taxon>Elsholtzieae</taxon>
        <taxon>Perilla</taxon>
    </lineage>
</organism>
<keyword evidence="4 17" id="KW-0812">Transmembrane</keyword>
<feature type="transmembrane region" description="Helical" evidence="17">
    <location>
        <begin position="427"/>
        <end position="451"/>
    </location>
</feature>
<dbReference type="Pfam" id="PF07714">
    <property type="entry name" value="PK_Tyr_Ser-Thr"/>
    <property type="match status" value="1"/>
</dbReference>
<dbReference type="InterPro" id="IPR021820">
    <property type="entry name" value="S-locus_recpt_kinase_C"/>
</dbReference>
<dbReference type="InterPro" id="IPR024171">
    <property type="entry name" value="SRK-like_kinase"/>
</dbReference>
<feature type="domain" description="Protein kinase" evidence="19">
    <location>
        <begin position="489"/>
        <end position="758"/>
    </location>
</feature>
<evidence type="ECO:0000256" key="13">
    <source>
        <dbReference type="ARBA" id="ARBA00047899"/>
    </source>
</evidence>
<dbReference type="GO" id="GO:0004674">
    <property type="term" value="F:protein serine/threonine kinase activity"/>
    <property type="evidence" value="ECO:0007669"/>
    <property type="project" value="UniProtKB-KW"/>
</dbReference>
<feature type="chain" id="PRO_5042288859" description="Receptor-like serine/threonine-protein kinase" evidence="18">
    <location>
        <begin position="20"/>
        <end position="800"/>
    </location>
</feature>
<dbReference type="SMART" id="SM00108">
    <property type="entry name" value="B_lectin"/>
    <property type="match status" value="1"/>
</dbReference>
<evidence type="ECO:0000256" key="18">
    <source>
        <dbReference type="SAM" id="SignalP"/>
    </source>
</evidence>
<feature type="signal peptide" evidence="18">
    <location>
        <begin position="1"/>
        <end position="19"/>
    </location>
</feature>
<evidence type="ECO:0000313" key="23">
    <source>
        <dbReference type="EMBL" id="KAH6827606.1"/>
    </source>
</evidence>
<keyword evidence="10 17" id="KW-0472">Membrane</keyword>
<dbReference type="Pfam" id="PF01453">
    <property type="entry name" value="B_lectin"/>
    <property type="match status" value="1"/>
</dbReference>
<evidence type="ECO:0000256" key="6">
    <source>
        <dbReference type="ARBA" id="ARBA00022741"/>
    </source>
</evidence>
<evidence type="ECO:0000256" key="9">
    <source>
        <dbReference type="ARBA" id="ARBA00022989"/>
    </source>
</evidence>
<evidence type="ECO:0000256" key="10">
    <source>
        <dbReference type="ARBA" id="ARBA00023136"/>
    </source>
</evidence>
<dbReference type="PROSITE" id="PS50927">
    <property type="entry name" value="BULB_LECTIN"/>
    <property type="match status" value="1"/>
</dbReference>
<keyword evidence="9 17" id="KW-1133">Transmembrane helix</keyword>
<sequence length="800" mass="89184">MWSIPYFICVVCLLLKISAETDSITASQSLRDGDTLVSSGGSFELGFFSPGVSKGRYLGIWYKNIPVQTVVWVANREAPVSDMSGSLEINITGSLKLLNGTKSVVWSANPVRLSRDPVLQLLDSGNLVLRDKKDGSTDVYLWQSFDYPSDTLLPGMKLGWDLRTKLNRRLSSWKSPNDPSPGELSNFIELDTYPQVVMLKGTAKYFRGGPWNGLRFSGAPELKTNPMFSFKFVSNEDEVYYVYEMLDRSVITRLVLNDTTSSRLRYVWVEADRSWKVYASVPRDYCDTYGLCGAYGICVISDSPVCQCLEGFKPKQAQSWNAMDWSHGCEHDEPLDCVKGDDFVRFSGVKLPDTAYSWLDNNMNLRECREACSKNCSCMAYANSDISGQGKGCALWFGDLIDIRKFSDGGQDLYIRMPASNRGNNSLLIVAIIVAIIASICGVVLVIWSLFRRKMKAKGQNEEDSRNSAEDLDLPLLKLDAVANATDNFSMNKKLGEGGFGPVYKGLLVNGQNVAVKRLSKSSGQGVNEFLNEVKLIAELQHRNLVKLLSCCIDGGEKILVYEYMPNGSLDSLLFDQTRASALGWSKRFNIICGVARGLLYLHQDSRLRIIHRDLKASNILLDDELNPKISDFGMARTFRGDQTEENTRRIVGTYGYMAPEYAIYGLFSVKSDVFSFGILLLEIVSGKKHHHIIEYAWTLWTEGRPLDLIDPAAADEVLVQAEMVRCVHVGLLCIQQSPDDRPNMSTVVLMLNGESVLPEPKQPGFLIDLATTKNESCSSSMRNESCSVNDFTITAMEAR</sequence>
<evidence type="ECO:0000256" key="7">
    <source>
        <dbReference type="ARBA" id="ARBA00022777"/>
    </source>
</evidence>
<evidence type="ECO:0000259" key="22">
    <source>
        <dbReference type="PROSITE" id="PS50948"/>
    </source>
</evidence>
<dbReference type="EMBL" id="SDAM02000146">
    <property type="protein sequence ID" value="KAH6827606.1"/>
    <property type="molecule type" value="Genomic_DNA"/>
</dbReference>
<keyword evidence="16" id="KW-0245">EGF-like domain</keyword>
<evidence type="ECO:0000256" key="11">
    <source>
        <dbReference type="ARBA" id="ARBA00023157"/>
    </source>
</evidence>
<dbReference type="Gene3D" id="1.10.510.10">
    <property type="entry name" value="Transferase(Phosphotransferase) domain 1"/>
    <property type="match status" value="1"/>
</dbReference>
<evidence type="ECO:0000259" key="20">
    <source>
        <dbReference type="PROSITE" id="PS50026"/>
    </source>
</evidence>
<dbReference type="GO" id="GO:0016020">
    <property type="term" value="C:membrane"/>
    <property type="evidence" value="ECO:0007669"/>
    <property type="project" value="UniProtKB-SubCell"/>
</dbReference>
<dbReference type="FunFam" id="3.30.200.20:FF:000195">
    <property type="entry name" value="G-type lectin S-receptor-like serine/threonine-protein kinase"/>
    <property type="match status" value="1"/>
</dbReference>
<dbReference type="InterPro" id="IPR001480">
    <property type="entry name" value="Bulb-type_lectin_dom"/>
</dbReference>
<dbReference type="SUPFAM" id="SSF56112">
    <property type="entry name" value="Protein kinase-like (PK-like)"/>
    <property type="match status" value="1"/>
</dbReference>
<evidence type="ECO:0000256" key="8">
    <source>
        <dbReference type="ARBA" id="ARBA00022840"/>
    </source>
</evidence>
<dbReference type="FunFam" id="2.90.10.10:FF:000004">
    <property type="entry name" value="G-type lectin S-receptor-like serine/threonine-protein kinase"/>
    <property type="match status" value="1"/>
</dbReference>
<keyword evidence="3 15" id="KW-0808">Transferase</keyword>